<dbReference type="InterPro" id="IPR037523">
    <property type="entry name" value="VOC_core"/>
</dbReference>
<evidence type="ECO:0000259" key="1">
    <source>
        <dbReference type="PROSITE" id="PS51819"/>
    </source>
</evidence>
<dbReference type="PROSITE" id="PS51819">
    <property type="entry name" value="VOC"/>
    <property type="match status" value="2"/>
</dbReference>
<protein>
    <recommendedName>
        <fullName evidence="1">VOC domain-containing protein</fullName>
    </recommendedName>
</protein>
<organism evidence="2">
    <name type="scientific">marine metagenome</name>
    <dbReference type="NCBI Taxonomy" id="408172"/>
    <lineage>
        <taxon>unclassified sequences</taxon>
        <taxon>metagenomes</taxon>
        <taxon>ecological metagenomes</taxon>
    </lineage>
</organism>
<sequence>VTIHWQDNPARLDHVMLESDDPSNLANFYCEALRMTQTIQGSLIMVEGAERKLLIGSGSSRKLGFGAYGFDSDAGLTQLRRSLESAGITLDESPSPLFSDHAFSLTDPDNNRLVFGRSTAISNNSAMPARLQHLVVATDEMAPMLDFYAEQLGFAITDRVEDETGDLRACFLNSDGEHHSFAFFKASEKRLDHHAYEAGEWSLIRDWADHLADLDVKIVWGPGRHGPGNNLFFMINDPDGNWVEISAELEQLTLERQVRIWPHGEKALNLWGPGYLRS</sequence>
<accession>A0A381RU12</accession>
<dbReference type="Pfam" id="PF00903">
    <property type="entry name" value="Glyoxalase"/>
    <property type="match status" value="1"/>
</dbReference>
<proteinExistence type="predicted"/>
<name>A0A381RU12_9ZZZZ</name>
<dbReference type="SUPFAM" id="SSF54593">
    <property type="entry name" value="Glyoxalase/Bleomycin resistance protein/Dihydroxybiphenyl dioxygenase"/>
    <property type="match status" value="2"/>
</dbReference>
<reference evidence="2" key="1">
    <citation type="submission" date="2018-05" db="EMBL/GenBank/DDBJ databases">
        <authorList>
            <person name="Lanie J.A."/>
            <person name="Ng W.-L."/>
            <person name="Kazmierczak K.M."/>
            <person name="Andrzejewski T.M."/>
            <person name="Davidsen T.M."/>
            <person name="Wayne K.J."/>
            <person name="Tettelin H."/>
            <person name="Glass J.I."/>
            <person name="Rusch D."/>
            <person name="Podicherti R."/>
            <person name="Tsui H.-C.T."/>
            <person name="Winkler M.E."/>
        </authorList>
    </citation>
    <scope>NUCLEOTIDE SEQUENCE</scope>
</reference>
<feature type="domain" description="VOC" evidence="1">
    <location>
        <begin position="130"/>
        <end position="248"/>
    </location>
</feature>
<gene>
    <name evidence="2" type="ORF">METZ01_LOCUS48219</name>
</gene>
<feature type="non-terminal residue" evidence="2">
    <location>
        <position position="1"/>
    </location>
</feature>
<evidence type="ECO:0000313" key="2">
    <source>
        <dbReference type="EMBL" id="SUZ95365.1"/>
    </source>
</evidence>
<feature type="domain" description="VOC" evidence="1">
    <location>
        <begin position="11"/>
        <end position="118"/>
    </location>
</feature>
<dbReference type="InterPro" id="IPR004360">
    <property type="entry name" value="Glyas_Fos-R_dOase_dom"/>
</dbReference>
<dbReference type="Gene3D" id="3.10.180.10">
    <property type="entry name" value="2,3-Dihydroxybiphenyl 1,2-Dioxygenase, domain 1"/>
    <property type="match status" value="2"/>
</dbReference>
<dbReference type="AlphaFoldDB" id="A0A381RU12"/>
<dbReference type="EMBL" id="UINC01002319">
    <property type="protein sequence ID" value="SUZ95365.1"/>
    <property type="molecule type" value="Genomic_DNA"/>
</dbReference>
<dbReference type="InterPro" id="IPR029068">
    <property type="entry name" value="Glyas_Bleomycin-R_OHBP_Dase"/>
</dbReference>